<dbReference type="SUPFAM" id="SSF52540">
    <property type="entry name" value="P-loop containing nucleoside triphosphate hydrolases"/>
    <property type="match status" value="1"/>
</dbReference>
<dbReference type="RefSeq" id="WP_156697483.1">
    <property type="nucleotide sequence ID" value="NZ_CACRUG010000011.1"/>
</dbReference>
<dbReference type="SUPFAM" id="SSF50494">
    <property type="entry name" value="Trypsin-like serine proteases"/>
    <property type="match status" value="1"/>
</dbReference>
<name>A0A6N3CSR5_VEIPA</name>
<accession>A0A6N3CSR5</accession>
<organism evidence="1">
    <name type="scientific">Veillonella parvula</name>
    <name type="common">Staphylococcus parvulus</name>
    <dbReference type="NCBI Taxonomy" id="29466"/>
    <lineage>
        <taxon>Bacteria</taxon>
        <taxon>Bacillati</taxon>
        <taxon>Bacillota</taxon>
        <taxon>Negativicutes</taxon>
        <taxon>Veillonellales</taxon>
        <taxon>Veillonellaceae</taxon>
        <taxon>Veillonella</taxon>
    </lineage>
</organism>
<dbReference type="AlphaFoldDB" id="A0A6N3CSR5"/>
<dbReference type="Gene3D" id="2.40.10.10">
    <property type="entry name" value="Trypsin-like serine proteases"/>
    <property type="match status" value="1"/>
</dbReference>
<dbReference type="EMBL" id="CACRUG010000011">
    <property type="protein sequence ID" value="VYU16453.1"/>
    <property type="molecule type" value="Genomic_DNA"/>
</dbReference>
<sequence length="925" mass="109109">MYSNIVKIKQEEVEKYGTGIVIDSCTVITAEHVISPDERVNVEYLNETFKGDVIFHGNDIALIKIHDLKFKDLFYEQSDTLFFTDQEIFSEEDRVEIEGYRSYLLIEHSLSGKGIYPSNNTLIHCDYEVGSIIKGKLQDYSGLSGSPIILNSRAVGIVQIQVTDQSGVLGIGFTSINKFRQYLPGEAITQSKYIDELLDTSKSQTLCEIEKNKKSAKYIPSIFVEDDIFKENMRYFSDPILFLSKSIDELQSLDYSNINKVLKGEEISFAEYSEKISPNNFFNQLSNVDAKIKHYINIIEIAKKKIDYNDSENLEDFFIHRSMFNNSIEFKLKQIANYLEFISKRIVVITNNAGQGKTNFLCDFTSNFLVKRNIPTFYFNASSFIENPATEILEVITINNQWEKEYVKKSLMKLWEITGTFIVIVIDGLNENTTLNNFGNYIKSSISELLKYPYIKIILSTRNEKYDERFGMLSDDNFGRQFCRMNMRQFRSDLSKKRIFKGYLKFFDVEILESTLPEAVYDQLTRDTLLLRFFCEVNKKKRQVHLYDIYKYSLFQKYYDLKKLELINSGNQINGNLFDKLIEHIAEIMIDTKEFSHIRLDELNSEDLQIAYQLLESDVIFKTEFRLKKGFVEDVDEIISFTFDEFRDYCLTRYIVRLEKAAEIFPKFWRDMHDNKWSILEGVQKYIFFLSRTESSEIENIIKKYSNYSSIYWKNIWNLEDSYIREDDIQLWKKHLFNGGPYSIQICKFLINRRDRGYFKNSSIDVLFDFLLEFSKTPGKYDVIIRKLFPFKINNRYEQAFSYNNYVILGDEFIKRSIDNFEILVERRNYVDALKLSIFIYHIMPNLINDLWQKAYSIIPSESLEILEEYVGINNTYIFIKKNVNDILSVLNEANCNNRICNLKSHIIEDNYRSIFDQLTNIWEK</sequence>
<dbReference type="InterPro" id="IPR027417">
    <property type="entry name" value="P-loop_NTPase"/>
</dbReference>
<gene>
    <name evidence="1" type="ORF">VPLFYP99_00197</name>
</gene>
<evidence type="ECO:0000313" key="1">
    <source>
        <dbReference type="EMBL" id="VYU16453.1"/>
    </source>
</evidence>
<dbReference type="InterPro" id="IPR009003">
    <property type="entry name" value="Peptidase_S1_PA"/>
</dbReference>
<reference evidence="1" key="1">
    <citation type="submission" date="2019-11" db="EMBL/GenBank/DDBJ databases">
        <authorList>
            <person name="Feng L."/>
        </authorList>
    </citation>
    <scope>NUCLEOTIDE SEQUENCE</scope>
    <source>
        <strain evidence="1">VparvulaLFYP99</strain>
    </source>
</reference>
<dbReference type="InterPro" id="IPR043504">
    <property type="entry name" value="Peptidase_S1_PA_chymotrypsin"/>
</dbReference>
<proteinExistence type="predicted"/>
<protein>
    <submittedName>
        <fullName evidence="1">Uncharacterized protein</fullName>
    </submittedName>
</protein>